<dbReference type="PANTHER" id="PTHR47481:SF36">
    <property type="entry name" value="CCHC-TYPE DOMAIN-CONTAINING PROTEIN"/>
    <property type="match status" value="1"/>
</dbReference>
<dbReference type="InterPro" id="IPR036875">
    <property type="entry name" value="Znf_CCHC_sf"/>
</dbReference>
<feature type="domain" description="CCHC-type" evidence="2">
    <location>
        <begin position="232"/>
        <end position="246"/>
    </location>
</feature>
<dbReference type="SUPFAM" id="SSF57756">
    <property type="entry name" value="Retrovirus zinc finger-like domains"/>
    <property type="match status" value="1"/>
</dbReference>
<dbReference type="AlphaFoldDB" id="A0A822XU44"/>
<accession>A0A822XU44</accession>
<dbReference type="GO" id="GO:0003676">
    <property type="term" value="F:nucleic acid binding"/>
    <property type="evidence" value="ECO:0007669"/>
    <property type="project" value="InterPro"/>
</dbReference>
<protein>
    <recommendedName>
        <fullName evidence="2">CCHC-type domain-containing protein</fullName>
    </recommendedName>
</protein>
<dbReference type="Gene3D" id="4.10.60.10">
    <property type="entry name" value="Zinc finger, CCHC-type"/>
    <property type="match status" value="1"/>
</dbReference>
<feature type="domain" description="CCHC-type" evidence="2">
    <location>
        <begin position="251"/>
        <end position="265"/>
    </location>
</feature>
<name>A0A822XU44_NELNU</name>
<organism evidence="3 4">
    <name type="scientific">Nelumbo nucifera</name>
    <name type="common">Sacred lotus</name>
    <dbReference type="NCBI Taxonomy" id="4432"/>
    <lineage>
        <taxon>Eukaryota</taxon>
        <taxon>Viridiplantae</taxon>
        <taxon>Streptophyta</taxon>
        <taxon>Embryophyta</taxon>
        <taxon>Tracheophyta</taxon>
        <taxon>Spermatophyta</taxon>
        <taxon>Magnoliopsida</taxon>
        <taxon>Proteales</taxon>
        <taxon>Nelumbonaceae</taxon>
        <taxon>Nelumbo</taxon>
    </lineage>
</organism>
<dbReference type="GO" id="GO:0008270">
    <property type="term" value="F:zinc ion binding"/>
    <property type="evidence" value="ECO:0007669"/>
    <property type="project" value="UniProtKB-KW"/>
</dbReference>
<comment type="caution">
    <text evidence="3">The sequence shown here is derived from an EMBL/GenBank/DDBJ whole genome shotgun (WGS) entry which is preliminary data.</text>
</comment>
<dbReference type="EMBL" id="DUZY01000001">
    <property type="protein sequence ID" value="DAD25144.1"/>
    <property type="molecule type" value="Genomic_DNA"/>
</dbReference>
<sequence>MNGGNSASQMTIEKLVGTNYKYWRLCMEAYLQGQDLWDLASGDDTLPEDTPQLADARQKWKIKCGKALFALRTSISKEYIDHVREFDSPKEIWNTLERLFTQKIAMRLQYLENDLASLNQGNMSISDYFIKVKNVDARLRRYLIRGLRKEFMPFISSIQGWTNQLSIVELENLLSNQEALVTQVCGKSPSNVEDAFFVKDKSKSKHAYRPSSSSGKQQKAEWEQSRNSKLTCFRCGKVGHIKSNCRAKIICKRCGKPGHIKPNCRVKLTASDVNVAHEAKDVNEPKWDNCLSIEVINHPDNIASIMHQSDRNIDATSCIDYEKD</sequence>
<reference evidence="3 4" key="1">
    <citation type="journal article" date="2020" name="Mol. Biol. Evol.">
        <title>Distinct Expression and Methylation Patterns for Genes with Different Fates following a Single Whole-Genome Duplication in Flowering Plants.</title>
        <authorList>
            <person name="Shi T."/>
            <person name="Rahmani R.S."/>
            <person name="Gugger P.F."/>
            <person name="Wang M."/>
            <person name="Li H."/>
            <person name="Zhang Y."/>
            <person name="Li Z."/>
            <person name="Wang Q."/>
            <person name="Van de Peer Y."/>
            <person name="Marchal K."/>
            <person name="Chen J."/>
        </authorList>
    </citation>
    <scope>NUCLEOTIDE SEQUENCE [LARGE SCALE GENOMIC DNA]</scope>
    <source>
        <tissue evidence="3">Leaf</tissue>
    </source>
</reference>
<dbReference type="Pfam" id="PF00098">
    <property type="entry name" value="zf-CCHC"/>
    <property type="match status" value="2"/>
</dbReference>
<evidence type="ECO:0000259" key="2">
    <source>
        <dbReference type="PROSITE" id="PS50158"/>
    </source>
</evidence>
<evidence type="ECO:0000313" key="3">
    <source>
        <dbReference type="EMBL" id="DAD25144.1"/>
    </source>
</evidence>
<keyword evidence="4" id="KW-1185">Reference proteome</keyword>
<evidence type="ECO:0000313" key="4">
    <source>
        <dbReference type="Proteomes" id="UP000607653"/>
    </source>
</evidence>
<dbReference type="PANTHER" id="PTHR47481">
    <property type="match status" value="1"/>
</dbReference>
<keyword evidence="1" id="KW-0862">Zinc</keyword>
<dbReference type="InterPro" id="IPR001878">
    <property type="entry name" value="Znf_CCHC"/>
</dbReference>
<keyword evidence="1" id="KW-0863">Zinc-finger</keyword>
<dbReference type="SMART" id="SM00343">
    <property type="entry name" value="ZnF_C2HC"/>
    <property type="match status" value="2"/>
</dbReference>
<evidence type="ECO:0000256" key="1">
    <source>
        <dbReference type="PROSITE-ProRule" id="PRU00047"/>
    </source>
</evidence>
<dbReference type="PROSITE" id="PS50158">
    <property type="entry name" value="ZF_CCHC"/>
    <property type="match status" value="2"/>
</dbReference>
<proteinExistence type="predicted"/>
<gene>
    <name evidence="3" type="ORF">HUJ06_026608</name>
</gene>
<dbReference type="Proteomes" id="UP000607653">
    <property type="component" value="Unassembled WGS sequence"/>
</dbReference>
<dbReference type="Pfam" id="PF14223">
    <property type="entry name" value="Retrotran_gag_2"/>
    <property type="match status" value="1"/>
</dbReference>
<keyword evidence="1" id="KW-0479">Metal-binding</keyword>